<dbReference type="RefSeq" id="YP_009126434.1">
    <property type="nucleotide sequence ID" value="NC_026608.1"/>
</dbReference>
<evidence type="ECO:0000313" key="1">
    <source>
        <dbReference type="EMBL" id="AJD83168.1"/>
    </source>
</evidence>
<sequence>MASSKKTVNSNVTGVAVAEEATPKVLPGSPVWRDRPVNSYSDFGGEISTVAAEPINRSRQNQRGTVTDIDASGGYNIDMNNDLTEDMQGFFFADAHEKVDTAPLNGTAITITGVAGSGAYSAASGLTVFTVGALVFASGFDNAANNGAGKVTASASGTLTTDIATVAEASPPSTARIRQVGFEFGSGDLAMTVGAATVTLSSTAGDWLNLDLQVGEWVFIGGDDAGTRFNAGYGYGRVQSKDNDDVVLDNVAWTGGTLATDAGTGKTIRVFAGTFIRNEKTPSLIVTRTYQVERTLGDDDDGTMSEYLTGAVANELTLNIPLTDKHTADFSYMALDNEQRTGADGVKSGSHVELVKQAPYNTSSSVFRLQMSILDASTLNPTAMFGYASDATFTINNNATATKAIGNLGGIDINVGNFVVGGSVTAYFTQVEAVQAIRNNADVGFNAILAQGNKGLVYDVPLLGVGGGRLNVEKDAPITLPVENMGAENDNGYTMSYTEFAYLPTVAMPVV</sequence>
<dbReference type="KEGG" id="vg:23681328"/>
<evidence type="ECO:0000313" key="2">
    <source>
        <dbReference type="Proteomes" id="UP000031732"/>
    </source>
</evidence>
<dbReference type="EMBL" id="KP162168">
    <property type="protein sequence ID" value="AJD83168.1"/>
    <property type="molecule type" value="Genomic_DNA"/>
</dbReference>
<proteinExistence type="predicted"/>
<dbReference type="GeneID" id="23681328"/>
<dbReference type="Pfam" id="PF18906">
    <property type="entry name" value="Phage_tube_2"/>
    <property type="match status" value="2"/>
</dbReference>
<dbReference type="Proteomes" id="UP000031732">
    <property type="component" value="Genome"/>
</dbReference>
<dbReference type="InterPro" id="IPR044000">
    <property type="entry name" value="Phage_tube_2"/>
</dbReference>
<organism evidence="1 2">
    <name type="scientific">Paracoccus phage vB_PmaS-R3</name>
    <dbReference type="NCBI Taxonomy" id="2494563"/>
    <lineage>
        <taxon>Viruses</taxon>
        <taxon>Duplodnaviria</taxon>
        <taxon>Heunggongvirae</taxon>
        <taxon>Uroviricota</taxon>
        <taxon>Caudoviricetes</taxon>
        <taxon>Zhuquevirus</taxon>
        <taxon>Zhuquevirus R3</taxon>
    </lineage>
</organism>
<accession>A0A0B5A2J8</accession>
<reference evidence="1 2" key="2">
    <citation type="journal article" date="2015" name="Stand. Genomic Sci.">
        <title>Complete genome sequence of Paracoccus marcusii phage vB_PmaS-R3 isolated from the South China Sea.</title>
        <authorList>
            <person name="Xu Y."/>
            <person name="Zhang R."/>
            <person name="Jiao N."/>
        </authorList>
    </citation>
    <scope>NUCLEOTIDE SEQUENCE [LARGE SCALE GENOMIC DNA]</scope>
</reference>
<name>A0A0B5A2J8_9CAUD</name>
<protein>
    <submittedName>
        <fullName evidence="1">Major tail tube protein</fullName>
    </submittedName>
</protein>
<reference evidence="2" key="1">
    <citation type="submission" date="2014-11" db="EMBL/GenBank/DDBJ databases">
        <title>Complete genome sequence of Paracoccus marcusii phage vB_PmaS_IMEP1 isolated from the South China Sea.</title>
        <authorList>
            <person name="Xu Y."/>
            <person name="Zhang R."/>
            <person name="Jiao N."/>
        </authorList>
    </citation>
    <scope>NUCLEOTIDE SEQUENCE [LARGE SCALE GENOMIC DNA]</scope>
</reference>
<keyword evidence="2" id="KW-1185">Reference proteome</keyword>